<accession>A0A0M7BFT5</accession>
<protein>
    <recommendedName>
        <fullName evidence="2">Biotin transporter</fullName>
    </recommendedName>
</protein>
<proteinExistence type="inferred from homology"/>
<dbReference type="Pfam" id="PF02632">
    <property type="entry name" value="BioY"/>
    <property type="match status" value="1"/>
</dbReference>
<reference evidence="4 5" key="1">
    <citation type="submission" date="2015-09" db="EMBL/GenBank/DDBJ databases">
        <authorList>
            <person name="Jackson K.R."/>
            <person name="Lunt B.L."/>
            <person name="Fisher J.N.B."/>
            <person name="Gardner A.V."/>
            <person name="Bailey M.E."/>
            <person name="Deus L.M."/>
            <person name="Earl A.S."/>
            <person name="Gibby P.D."/>
            <person name="Hartmann K.A."/>
            <person name="Liu J.E."/>
            <person name="Manci A.M."/>
            <person name="Nielsen D.A."/>
            <person name="Solomon M.B."/>
            <person name="Breakwell D.P."/>
            <person name="Burnett S.H."/>
            <person name="Grose J.H."/>
        </authorList>
    </citation>
    <scope>NUCLEOTIDE SEQUENCE [LARGE SCALE GENOMIC DNA]</scope>
    <source>
        <strain evidence="4 5">CECT 7799</strain>
    </source>
</reference>
<sequence>MTLTTMALGRPTLLKQAGLVLGGTLVLAAASQVSVPFYPVPVTLQTLAVLLVGLTLGARLGAITVLAWLGEAALGAPVLANFMNGAAFAGPTAGFLVGFVGMAYLAGLATDRGVTDPVRLSLVTLVASALLYVPGLAWPLGVAQIAGIEAGWAMLSPEAVFGAFMLPFLPGDALKAVIAALIVSGATKALSSKRI</sequence>
<evidence type="ECO:0000256" key="3">
    <source>
        <dbReference type="SAM" id="Phobius"/>
    </source>
</evidence>
<comment type="subcellular location">
    <subcellularLocation>
        <location evidence="2">Cell membrane</location>
        <topology evidence="2">Multi-pass membrane protein</topology>
    </subcellularLocation>
</comment>
<keyword evidence="2" id="KW-1003">Cell membrane</keyword>
<organism evidence="4 5">
    <name type="scientific">Jannaschia seosinensis</name>
    <dbReference type="NCBI Taxonomy" id="313367"/>
    <lineage>
        <taxon>Bacteria</taxon>
        <taxon>Pseudomonadati</taxon>
        <taxon>Pseudomonadota</taxon>
        <taxon>Alphaproteobacteria</taxon>
        <taxon>Rhodobacterales</taxon>
        <taxon>Roseobacteraceae</taxon>
        <taxon>Jannaschia</taxon>
    </lineage>
</organism>
<evidence type="ECO:0000313" key="4">
    <source>
        <dbReference type="EMBL" id="CUH40948.1"/>
    </source>
</evidence>
<keyword evidence="5" id="KW-1185">Reference proteome</keyword>
<dbReference type="InterPro" id="IPR003784">
    <property type="entry name" value="BioY"/>
</dbReference>
<dbReference type="Gene3D" id="1.10.1760.20">
    <property type="match status" value="1"/>
</dbReference>
<dbReference type="GO" id="GO:0005886">
    <property type="term" value="C:plasma membrane"/>
    <property type="evidence" value="ECO:0007669"/>
    <property type="project" value="UniProtKB-SubCell"/>
</dbReference>
<evidence type="ECO:0000256" key="1">
    <source>
        <dbReference type="ARBA" id="ARBA00010692"/>
    </source>
</evidence>
<dbReference type="AlphaFoldDB" id="A0A0M7BFT5"/>
<dbReference type="PIRSF" id="PIRSF016661">
    <property type="entry name" value="BioY"/>
    <property type="match status" value="1"/>
</dbReference>
<keyword evidence="3" id="KW-0812">Transmembrane</keyword>
<feature type="transmembrane region" description="Helical" evidence="3">
    <location>
        <begin position="82"/>
        <end position="106"/>
    </location>
</feature>
<comment type="similarity">
    <text evidence="1 2">Belongs to the BioY family.</text>
</comment>
<dbReference type="STRING" id="313367.JSE7799_03689"/>
<keyword evidence="3" id="KW-1133">Transmembrane helix</keyword>
<feature type="transmembrane region" description="Helical" evidence="3">
    <location>
        <begin position="118"/>
        <end position="138"/>
    </location>
</feature>
<dbReference type="RefSeq" id="WP_245624937.1">
    <property type="nucleotide sequence ID" value="NZ_CYPR01000242.1"/>
</dbReference>
<evidence type="ECO:0000313" key="5">
    <source>
        <dbReference type="Proteomes" id="UP000049455"/>
    </source>
</evidence>
<dbReference type="PANTHER" id="PTHR34295:SF1">
    <property type="entry name" value="BIOTIN TRANSPORTER BIOY"/>
    <property type="match status" value="1"/>
</dbReference>
<evidence type="ECO:0000256" key="2">
    <source>
        <dbReference type="PIRNR" id="PIRNR016661"/>
    </source>
</evidence>
<dbReference type="Proteomes" id="UP000049455">
    <property type="component" value="Unassembled WGS sequence"/>
</dbReference>
<dbReference type="PANTHER" id="PTHR34295">
    <property type="entry name" value="BIOTIN TRANSPORTER BIOY"/>
    <property type="match status" value="1"/>
</dbReference>
<name>A0A0M7BFT5_9RHOB</name>
<feature type="transmembrane region" description="Helical" evidence="3">
    <location>
        <begin position="47"/>
        <end position="70"/>
    </location>
</feature>
<dbReference type="GO" id="GO:0015225">
    <property type="term" value="F:biotin transmembrane transporter activity"/>
    <property type="evidence" value="ECO:0007669"/>
    <property type="project" value="UniProtKB-UniRule"/>
</dbReference>
<keyword evidence="2 3" id="KW-0472">Membrane</keyword>
<dbReference type="EMBL" id="CYPR01000242">
    <property type="protein sequence ID" value="CUH40948.1"/>
    <property type="molecule type" value="Genomic_DNA"/>
</dbReference>
<gene>
    <name evidence="4" type="primary">bioY</name>
    <name evidence="4" type="ORF">JSE7799_03689</name>
</gene>
<keyword evidence="2" id="KW-0813">Transport</keyword>